<gene>
    <name evidence="3" type="ORF">DCO56_13675</name>
</gene>
<dbReference type="OrthoDB" id="1050181at2"/>
<feature type="region of interest" description="Disordered" evidence="1">
    <location>
        <begin position="97"/>
        <end position="118"/>
    </location>
</feature>
<name>A0A363NUD5_9SPHI</name>
<dbReference type="RefSeq" id="WP_108634315.1">
    <property type="nucleotide sequence ID" value="NZ_QCXX01000003.1"/>
</dbReference>
<evidence type="ECO:0000256" key="1">
    <source>
        <dbReference type="SAM" id="MobiDB-lite"/>
    </source>
</evidence>
<comment type="caution">
    <text evidence="3">The sequence shown here is derived from an EMBL/GenBank/DDBJ whole genome shotgun (WGS) entry which is preliminary data.</text>
</comment>
<reference evidence="3 4" key="1">
    <citation type="submission" date="2018-04" db="EMBL/GenBank/DDBJ databases">
        <title>Sphingobacterium sp. M46 Genome.</title>
        <authorList>
            <person name="Cheng J."/>
            <person name="Li Y."/>
        </authorList>
    </citation>
    <scope>NUCLEOTIDE SEQUENCE [LARGE SCALE GENOMIC DNA]</scope>
    <source>
        <strain evidence="3 4">M46</strain>
    </source>
</reference>
<organism evidence="3 4">
    <name type="scientific">Sphingobacterium athyrii</name>
    <dbReference type="NCBI Taxonomy" id="2152717"/>
    <lineage>
        <taxon>Bacteria</taxon>
        <taxon>Pseudomonadati</taxon>
        <taxon>Bacteroidota</taxon>
        <taxon>Sphingobacteriia</taxon>
        <taxon>Sphingobacteriales</taxon>
        <taxon>Sphingobacteriaceae</taxon>
        <taxon>Sphingobacterium</taxon>
    </lineage>
</organism>
<keyword evidence="4" id="KW-1185">Reference proteome</keyword>
<dbReference type="Pfam" id="PF19556">
    <property type="entry name" value="PRTRC_E"/>
    <property type="match status" value="1"/>
</dbReference>
<accession>A0A363NUD5</accession>
<feature type="compositionally biased region" description="Basic and acidic residues" evidence="1">
    <location>
        <begin position="100"/>
        <end position="118"/>
    </location>
</feature>
<proteinExistence type="predicted"/>
<dbReference type="NCBIfam" id="TIGR03741">
    <property type="entry name" value="PRTRC_E"/>
    <property type="match status" value="1"/>
</dbReference>
<feature type="domain" description="ParB-related ThiF-related cassette protein E" evidence="2">
    <location>
        <begin position="4"/>
        <end position="173"/>
    </location>
</feature>
<protein>
    <submittedName>
        <fullName evidence="3">Prtrc system protein e</fullName>
    </submittedName>
</protein>
<dbReference type="Proteomes" id="UP000250831">
    <property type="component" value="Unassembled WGS sequence"/>
</dbReference>
<evidence type="ECO:0000313" key="4">
    <source>
        <dbReference type="Proteomes" id="UP000250831"/>
    </source>
</evidence>
<feature type="region of interest" description="Disordered" evidence="1">
    <location>
        <begin position="167"/>
        <end position="188"/>
    </location>
</feature>
<sequence>MEATNFFRQISQMEMNSKLMLTITKATESTIIVSILVENDSCGDKAKNLIPPFNLKGTPEELDEGFFAHIKQPVRTATGLLSNLENFMKQVELAQANSAMEKEKSTKEQKDKDSKNRKYSEAMLKADALVKEGKYKEAWTALPKVGDYPEHSEEIKKKQEICERQFAPSLFSDDAQETAEITEITQDE</sequence>
<dbReference type="InterPro" id="IPR022273">
    <property type="entry name" value="PRTRC_protein-E"/>
</dbReference>
<evidence type="ECO:0000259" key="2">
    <source>
        <dbReference type="Pfam" id="PF19556"/>
    </source>
</evidence>
<dbReference type="AlphaFoldDB" id="A0A363NUD5"/>
<dbReference type="EMBL" id="QCXX01000003">
    <property type="protein sequence ID" value="PUV24389.1"/>
    <property type="molecule type" value="Genomic_DNA"/>
</dbReference>
<evidence type="ECO:0000313" key="3">
    <source>
        <dbReference type="EMBL" id="PUV24389.1"/>
    </source>
</evidence>